<evidence type="ECO:0000256" key="6">
    <source>
        <dbReference type="ARBA" id="ARBA00023136"/>
    </source>
</evidence>
<comment type="subcellular location">
    <subcellularLocation>
        <location evidence="1">Cell membrane</location>
        <topology evidence="1">Multi-pass membrane protein</topology>
    </subcellularLocation>
</comment>
<accession>A0A7S7SKM6</accession>
<keyword evidence="8" id="KW-0282">Flagellum</keyword>
<keyword evidence="3" id="KW-1003">Cell membrane</keyword>
<comment type="similarity">
    <text evidence="2">Belongs to the FliR/MopE/SpaR family.</text>
</comment>
<organism evidence="8 9">
    <name type="scientific">Paludibaculum fermentans</name>
    <dbReference type="NCBI Taxonomy" id="1473598"/>
    <lineage>
        <taxon>Bacteria</taxon>
        <taxon>Pseudomonadati</taxon>
        <taxon>Acidobacteriota</taxon>
        <taxon>Terriglobia</taxon>
        <taxon>Bryobacterales</taxon>
        <taxon>Bryobacteraceae</taxon>
        <taxon>Paludibaculum</taxon>
    </lineage>
</organism>
<keyword evidence="8" id="KW-0966">Cell projection</keyword>
<feature type="transmembrane region" description="Helical" evidence="7">
    <location>
        <begin position="12"/>
        <end position="31"/>
    </location>
</feature>
<dbReference type="PANTHER" id="PTHR30065">
    <property type="entry name" value="FLAGELLAR BIOSYNTHETIC PROTEIN FLIR"/>
    <property type="match status" value="1"/>
</dbReference>
<evidence type="ECO:0000256" key="5">
    <source>
        <dbReference type="ARBA" id="ARBA00022989"/>
    </source>
</evidence>
<evidence type="ECO:0000256" key="2">
    <source>
        <dbReference type="ARBA" id="ARBA00009772"/>
    </source>
</evidence>
<dbReference type="GO" id="GO:0005886">
    <property type="term" value="C:plasma membrane"/>
    <property type="evidence" value="ECO:0007669"/>
    <property type="project" value="UniProtKB-SubCell"/>
</dbReference>
<evidence type="ECO:0000313" key="8">
    <source>
        <dbReference type="EMBL" id="QOY87591.1"/>
    </source>
</evidence>
<feature type="transmembrane region" description="Helical" evidence="7">
    <location>
        <begin position="186"/>
        <end position="204"/>
    </location>
</feature>
<dbReference type="RefSeq" id="WP_194449258.1">
    <property type="nucleotide sequence ID" value="NZ_CP063849.1"/>
</dbReference>
<sequence length="256" mass="27184">MPVEFHFEISTALGFLLVVARLGSALLFVPIPGIKAAPELTRVFLICAMCVSLFPLWPRYSAADFSLGIFVLWLVGEMLFGLATGLLVAFLSDMLVFTIQAVSVQAGFSYASSIDPNSEADSSVLQIVAQLMSNLLFFSAGGDRLVLQAFANSLRVWPPGHVELGWPAARVVAGAGAMMMELGLRLALPIAALLLLTDITLALLGRIQAQLQLLSLAFPVKMLGSLAALAALTSLAPLLFQAGLERVQAMVGALVR</sequence>
<dbReference type="KEGG" id="pfer:IRI77_33365"/>
<keyword evidence="6 7" id="KW-0472">Membrane</keyword>
<name>A0A7S7SKM6_PALFE</name>
<keyword evidence="9" id="KW-1185">Reference proteome</keyword>
<dbReference type="PANTHER" id="PTHR30065:SF1">
    <property type="entry name" value="SURFACE PRESENTATION OF ANTIGENS PROTEIN SPAR"/>
    <property type="match status" value="1"/>
</dbReference>
<proteinExistence type="inferred from homology"/>
<evidence type="ECO:0000256" key="7">
    <source>
        <dbReference type="SAM" id="Phobius"/>
    </source>
</evidence>
<keyword evidence="4 7" id="KW-0812">Transmembrane</keyword>
<dbReference type="Proteomes" id="UP000593892">
    <property type="component" value="Chromosome"/>
</dbReference>
<keyword evidence="5 7" id="KW-1133">Transmembrane helix</keyword>
<gene>
    <name evidence="8" type="ORF">IRI77_33365</name>
</gene>
<evidence type="ECO:0000313" key="9">
    <source>
        <dbReference type="Proteomes" id="UP000593892"/>
    </source>
</evidence>
<dbReference type="GO" id="GO:0006605">
    <property type="term" value="P:protein targeting"/>
    <property type="evidence" value="ECO:0007669"/>
    <property type="project" value="InterPro"/>
</dbReference>
<dbReference type="AlphaFoldDB" id="A0A7S7SKM6"/>
<keyword evidence="8" id="KW-0969">Cilium</keyword>
<dbReference type="EMBL" id="CP063849">
    <property type="protein sequence ID" value="QOY87591.1"/>
    <property type="molecule type" value="Genomic_DNA"/>
</dbReference>
<dbReference type="Pfam" id="PF01311">
    <property type="entry name" value="Bac_export_1"/>
    <property type="match status" value="1"/>
</dbReference>
<dbReference type="PRINTS" id="PR00953">
    <property type="entry name" value="TYPE3IMRPROT"/>
</dbReference>
<evidence type="ECO:0000256" key="4">
    <source>
        <dbReference type="ARBA" id="ARBA00022692"/>
    </source>
</evidence>
<reference evidence="8 9" key="1">
    <citation type="submission" date="2020-10" db="EMBL/GenBank/DDBJ databases">
        <title>Complete genome sequence of Paludibaculum fermentans P105T, a facultatively anaerobic acidobacterium capable of dissimilatory Fe(III) reduction.</title>
        <authorList>
            <person name="Dedysh S.N."/>
            <person name="Beletsky A.V."/>
            <person name="Kulichevskaya I.S."/>
            <person name="Mardanov A.V."/>
            <person name="Ravin N.V."/>
        </authorList>
    </citation>
    <scope>NUCLEOTIDE SEQUENCE [LARGE SCALE GENOMIC DNA]</scope>
    <source>
        <strain evidence="8 9">P105</strain>
    </source>
</reference>
<protein>
    <submittedName>
        <fullName evidence="8">Flagellar biosynthetic protein FliR</fullName>
    </submittedName>
</protein>
<feature type="transmembrane region" description="Helical" evidence="7">
    <location>
        <begin position="216"/>
        <end position="240"/>
    </location>
</feature>
<evidence type="ECO:0000256" key="1">
    <source>
        <dbReference type="ARBA" id="ARBA00004651"/>
    </source>
</evidence>
<dbReference type="InterPro" id="IPR002010">
    <property type="entry name" value="T3SS_IM_R"/>
</dbReference>
<evidence type="ECO:0000256" key="3">
    <source>
        <dbReference type="ARBA" id="ARBA00022475"/>
    </source>
</evidence>
<feature type="transmembrane region" description="Helical" evidence="7">
    <location>
        <begin position="66"/>
        <end position="91"/>
    </location>
</feature>